<evidence type="ECO:0000256" key="2">
    <source>
        <dbReference type="SAM" id="Phobius"/>
    </source>
</evidence>
<keyword evidence="2" id="KW-0472">Membrane</keyword>
<reference evidence="3 4" key="1">
    <citation type="submission" date="2020-08" db="EMBL/GenBank/DDBJ databases">
        <title>Genomic Encyclopedia of Type Strains, Phase IV (KMG-IV): sequencing the most valuable type-strain genomes for metagenomic binning, comparative biology and taxonomic classification.</title>
        <authorList>
            <person name="Goeker M."/>
        </authorList>
    </citation>
    <scope>NUCLEOTIDE SEQUENCE [LARGE SCALE GENOMIC DNA]</scope>
    <source>
        <strain evidence="3 4">DSM 102850</strain>
    </source>
</reference>
<dbReference type="Proteomes" id="UP000563524">
    <property type="component" value="Unassembled WGS sequence"/>
</dbReference>
<sequence length="93" mass="9981">MPQPKIRPSAPEPFGPDTSTTAAAAEMEAWDWPQISAAGAQSPARRMQAALHAEYLVQAEAGRWAVRTTIATVFGMCAAFWAMIYFVVAALIG</sequence>
<feature type="transmembrane region" description="Helical" evidence="2">
    <location>
        <begin position="70"/>
        <end position="92"/>
    </location>
</feature>
<feature type="compositionally biased region" description="Pro residues" evidence="1">
    <location>
        <begin position="1"/>
        <end position="14"/>
    </location>
</feature>
<evidence type="ECO:0000313" key="3">
    <source>
        <dbReference type="EMBL" id="MBB4657903.1"/>
    </source>
</evidence>
<comment type="caution">
    <text evidence="3">The sequence shown here is derived from an EMBL/GenBank/DDBJ whole genome shotgun (WGS) entry which is preliminary data.</text>
</comment>
<dbReference type="EMBL" id="JACHOB010000001">
    <property type="protein sequence ID" value="MBB4657903.1"/>
    <property type="molecule type" value="Genomic_DNA"/>
</dbReference>
<keyword evidence="2" id="KW-1133">Transmembrane helix</keyword>
<feature type="region of interest" description="Disordered" evidence="1">
    <location>
        <begin position="1"/>
        <end position="20"/>
    </location>
</feature>
<evidence type="ECO:0000313" key="4">
    <source>
        <dbReference type="Proteomes" id="UP000563524"/>
    </source>
</evidence>
<evidence type="ECO:0000256" key="1">
    <source>
        <dbReference type="SAM" id="MobiDB-lite"/>
    </source>
</evidence>
<protein>
    <submittedName>
        <fullName evidence="3">Uncharacterized protein</fullName>
    </submittedName>
</protein>
<dbReference type="RefSeq" id="WP_183815349.1">
    <property type="nucleotide sequence ID" value="NZ_JACHOB010000001.1"/>
</dbReference>
<dbReference type="AlphaFoldDB" id="A0A840I0W0"/>
<organism evidence="3 4">
    <name type="scientific">Parvularcula dongshanensis</name>
    <dbReference type="NCBI Taxonomy" id="1173995"/>
    <lineage>
        <taxon>Bacteria</taxon>
        <taxon>Pseudomonadati</taxon>
        <taxon>Pseudomonadota</taxon>
        <taxon>Alphaproteobacteria</taxon>
        <taxon>Parvularculales</taxon>
        <taxon>Parvularculaceae</taxon>
        <taxon>Parvularcula</taxon>
    </lineage>
</organism>
<accession>A0A840I0W0</accession>
<keyword evidence="4" id="KW-1185">Reference proteome</keyword>
<proteinExistence type="predicted"/>
<gene>
    <name evidence="3" type="ORF">GGQ59_000403</name>
</gene>
<name>A0A840I0W0_9PROT</name>
<keyword evidence="2" id="KW-0812">Transmembrane</keyword>